<evidence type="ECO:0000313" key="1">
    <source>
        <dbReference type="EMBL" id="QNL31766.1"/>
    </source>
</evidence>
<dbReference type="EMBL" id="MT840191">
    <property type="protein sequence ID" value="QNL31766.1"/>
    <property type="molecule type" value="Genomic_DNA"/>
</dbReference>
<protein>
    <submittedName>
        <fullName evidence="1">Uncharacterized protein</fullName>
    </submittedName>
</protein>
<organism evidence="1">
    <name type="scientific">Bacteriophage sp</name>
    <dbReference type="NCBI Taxonomy" id="38018"/>
    <lineage>
        <taxon>Viruses</taxon>
    </lineage>
</organism>
<accession>A0A7G9A4U3</accession>
<proteinExistence type="predicted"/>
<name>A0A7G9A4U3_9VIRU</name>
<sequence length="67" mass="7864">MCTKQFLIEFDEKSFERIKEISEQLNLSESDVIRNGLKFIALYAKTQTEKDIKLIIEKGDKQSRIVI</sequence>
<reference evidence="1" key="1">
    <citation type="submission" date="2020-07" db="EMBL/GenBank/DDBJ databases">
        <title>Dissolved microcystin release linked to lysis of a Microcystis spp. bloom in Lake Erie (USA) attributed to a novel cyanophage.</title>
        <authorList>
            <person name="McKindles K.M."/>
            <person name="Manes M.A."/>
            <person name="DeMarco J.R."/>
            <person name="McClure A."/>
            <person name="McKay R.M."/>
            <person name="Davis T.W."/>
            <person name="Bullerjahn G.S."/>
        </authorList>
    </citation>
    <scope>NUCLEOTIDE SEQUENCE</scope>
</reference>